<dbReference type="SUPFAM" id="SSF103473">
    <property type="entry name" value="MFS general substrate transporter"/>
    <property type="match status" value="1"/>
</dbReference>
<feature type="transmembrane region" description="Helical" evidence="7">
    <location>
        <begin position="151"/>
        <end position="171"/>
    </location>
</feature>
<keyword evidence="5 7" id="KW-1133">Transmembrane helix</keyword>
<name>A0ABV7H1G7_9BURK</name>
<feature type="transmembrane region" description="Helical" evidence="7">
    <location>
        <begin position="90"/>
        <end position="107"/>
    </location>
</feature>
<dbReference type="InterPro" id="IPR020846">
    <property type="entry name" value="MFS_dom"/>
</dbReference>
<dbReference type="EMBL" id="JBHRTI010000003">
    <property type="protein sequence ID" value="MFC3146401.1"/>
    <property type="molecule type" value="Genomic_DNA"/>
</dbReference>
<sequence length="634" mass="68829">MSTEHSQWSLLSQRRFAPFFLTQFCGAANDNIFKFAFTLLVTYHAAEINAANPALVVNLIAALFVLPFVLFSATSGQLSDRYGVTQVMRLVKVLEVAFMLVGAVGFISKNLPLLLVTTFLMGLHSTLFGPAKFAYLPQHLRPDEIVGGNGLVEMGTFVAILLGTMGAGFLMKSEPGAAATGVTLAAATTLVVAFVGLAASLMIPKTAPVDGALKINWNPFSETWRNLKLAHKDIVVFRSLLGISWLWFFGATFLTQFSVFSKDVLGGNEGVVTLLLAVFSIGIGVGSVLCERLSGRMVEIGLVPFGSIGMSVFAIDLYFASRGLAPVGQVGVGAFLANSAHWRVIIDLFLLSMFAGFYSVPLYALIQTRGEATHRSRIIAANNILNALFMVVSAGMGAVLLGKLGFTIPQLFLVTGLLNALVAAYIFLLVPEFLLRFIAWILVHTIYRVKKEDTDRIPATGAALLTANHVSFVDAVVLMAISPRPIRFVMDRNIFRIPFLSWFFRTAKAIPICSAKQDPEVYQRAFDEVSRELRDGELVLIFPEGAITHDGEMGPFKGGVMKILERDPVPVVPIALRGFWGSFFSRKDGPAMSAPLRRGFNTKVGIAVGLPVQPDAVSPEGLRDTTLALRGDWK</sequence>
<feature type="transmembrane region" description="Helical" evidence="7">
    <location>
        <begin position="422"/>
        <end position="443"/>
    </location>
</feature>
<evidence type="ECO:0000256" key="5">
    <source>
        <dbReference type="ARBA" id="ARBA00022989"/>
    </source>
</evidence>
<evidence type="ECO:0000256" key="6">
    <source>
        <dbReference type="ARBA" id="ARBA00023136"/>
    </source>
</evidence>
<dbReference type="PANTHER" id="PTHR43266:SF2">
    <property type="entry name" value="MAJOR FACILITATOR SUPERFAMILY (MFS) PROFILE DOMAIN-CONTAINING PROTEIN"/>
    <property type="match status" value="1"/>
</dbReference>
<dbReference type="Pfam" id="PF07690">
    <property type="entry name" value="MFS_1"/>
    <property type="match status" value="1"/>
</dbReference>
<accession>A0ABV7H1G7</accession>
<keyword evidence="10" id="KW-1185">Reference proteome</keyword>
<feature type="transmembrane region" description="Helical" evidence="7">
    <location>
        <begin position="55"/>
        <end position="78"/>
    </location>
</feature>
<keyword evidence="2" id="KW-0813">Transport</keyword>
<keyword evidence="6 7" id="KW-0472">Membrane</keyword>
<feature type="transmembrane region" description="Helical" evidence="7">
    <location>
        <begin position="271"/>
        <end position="290"/>
    </location>
</feature>
<keyword evidence="4 7" id="KW-0812">Transmembrane</keyword>
<dbReference type="RefSeq" id="WP_377300673.1">
    <property type="nucleotide sequence ID" value="NZ_CP180191.1"/>
</dbReference>
<evidence type="ECO:0000256" key="2">
    <source>
        <dbReference type="ARBA" id="ARBA00022448"/>
    </source>
</evidence>
<dbReference type="Proteomes" id="UP001595556">
    <property type="component" value="Unassembled WGS sequence"/>
</dbReference>
<evidence type="ECO:0000256" key="4">
    <source>
        <dbReference type="ARBA" id="ARBA00022692"/>
    </source>
</evidence>
<feature type="transmembrane region" description="Helical" evidence="7">
    <location>
        <begin position="235"/>
        <end position="259"/>
    </location>
</feature>
<feature type="transmembrane region" description="Helical" evidence="7">
    <location>
        <begin position="302"/>
        <end position="320"/>
    </location>
</feature>
<dbReference type="CDD" id="cd07989">
    <property type="entry name" value="LPLAT_AGPAT-like"/>
    <property type="match status" value="1"/>
</dbReference>
<evidence type="ECO:0000313" key="9">
    <source>
        <dbReference type="EMBL" id="MFC3146401.1"/>
    </source>
</evidence>
<protein>
    <submittedName>
        <fullName evidence="9">MFS transporter</fullName>
    </submittedName>
</protein>
<organism evidence="9 10">
    <name type="scientific">Piscinibacterium candidicorallinum</name>
    <dbReference type="NCBI Taxonomy" id="1793872"/>
    <lineage>
        <taxon>Bacteria</taxon>
        <taxon>Pseudomonadati</taxon>
        <taxon>Pseudomonadota</taxon>
        <taxon>Betaproteobacteria</taxon>
        <taxon>Burkholderiales</taxon>
        <taxon>Piscinibacterium</taxon>
    </lineage>
</organism>
<evidence type="ECO:0000313" key="10">
    <source>
        <dbReference type="Proteomes" id="UP001595556"/>
    </source>
</evidence>
<reference evidence="10" key="1">
    <citation type="journal article" date="2019" name="Int. J. Syst. Evol. Microbiol.">
        <title>The Global Catalogue of Microorganisms (GCM) 10K type strain sequencing project: providing services to taxonomists for standard genome sequencing and annotation.</title>
        <authorList>
            <consortium name="The Broad Institute Genomics Platform"/>
            <consortium name="The Broad Institute Genome Sequencing Center for Infectious Disease"/>
            <person name="Wu L."/>
            <person name="Ma J."/>
        </authorList>
    </citation>
    <scope>NUCLEOTIDE SEQUENCE [LARGE SCALE GENOMIC DNA]</scope>
    <source>
        <strain evidence="10">KCTC 52168</strain>
    </source>
</reference>
<dbReference type="PROSITE" id="PS50850">
    <property type="entry name" value="MFS"/>
    <property type="match status" value="1"/>
</dbReference>
<proteinExistence type="predicted"/>
<dbReference type="SUPFAM" id="SSF69593">
    <property type="entry name" value="Glycerol-3-phosphate (1)-acyltransferase"/>
    <property type="match status" value="1"/>
</dbReference>
<dbReference type="Pfam" id="PF01553">
    <property type="entry name" value="Acyltransferase"/>
    <property type="match status" value="1"/>
</dbReference>
<evidence type="ECO:0000259" key="8">
    <source>
        <dbReference type="PROSITE" id="PS50850"/>
    </source>
</evidence>
<dbReference type="SMART" id="SM00563">
    <property type="entry name" value="PlsC"/>
    <property type="match status" value="1"/>
</dbReference>
<dbReference type="InterPro" id="IPR036259">
    <property type="entry name" value="MFS_trans_sf"/>
</dbReference>
<dbReference type="InterPro" id="IPR002123">
    <property type="entry name" value="Plipid/glycerol_acylTrfase"/>
</dbReference>
<feature type="transmembrane region" description="Helical" evidence="7">
    <location>
        <begin position="378"/>
        <end position="402"/>
    </location>
</feature>
<evidence type="ECO:0000256" key="3">
    <source>
        <dbReference type="ARBA" id="ARBA00022475"/>
    </source>
</evidence>
<dbReference type="PANTHER" id="PTHR43266">
    <property type="entry name" value="MACROLIDE-EFFLUX PROTEIN"/>
    <property type="match status" value="1"/>
</dbReference>
<feature type="transmembrane region" description="Helical" evidence="7">
    <location>
        <begin position="340"/>
        <end position="366"/>
    </location>
</feature>
<dbReference type="InterPro" id="IPR011701">
    <property type="entry name" value="MFS"/>
</dbReference>
<evidence type="ECO:0000256" key="1">
    <source>
        <dbReference type="ARBA" id="ARBA00004651"/>
    </source>
</evidence>
<comment type="caution">
    <text evidence="9">The sequence shown here is derived from an EMBL/GenBank/DDBJ whole genome shotgun (WGS) entry which is preliminary data.</text>
</comment>
<gene>
    <name evidence="9" type="ORF">ACFOEN_01950</name>
</gene>
<feature type="domain" description="Major facilitator superfamily (MFS) profile" evidence="8">
    <location>
        <begin position="15"/>
        <end position="434"/>
    </location>
</feature>
<evidence type="ECO:0000256" key="7">
    <source>
        <dbReference type="SAM" id="Phobius"/>
    </source>
</evidence>
<dbReference type="Gene3D" id="1.20.1250.20">
    <property type="entry name" value="MFS general substrate transporter like domains"/>
    <property type="match status" value="1"/>
</dbReference>
<comment type="subcellular location">
    <subcellularLocation>
        <location evidence="1">Cell membrane</location>
        <topology evidence="1">Multi-pass membrane protein</topology>
    </subcellularLocation>
</comment>
<dbReference type="CDD" id="cd06173">
    <property type="entry name" value="MFS_MefA_like"/>
    <property type="match status" value="1"/>
</dbReference>
<keyword evidence="3" id="KW-1003">Cell membrane</keyword>
<feature type="transmembrane region" description="Helical" evidence="7">
    <location>
        <begin position="177"/>
        <end position="199"/>
    </location>
</feature>